<dbReference type="InterPro" id="IPR020084">
    <property type="entry name" value="NUDIX_hydrolase_CS"/>
</dbReference>
<evidence type="ECO:0000256" key="1">
    <source>
        <dbReference type="ARBA" id="ARBA00001946"/>
    </source>
</evidence>
<dbReference type="PROSITE" id="PS00893">
    <property type="entry name" value="NUDIX_BOX"/>
    <property type="match status" value="1"/>
</dbReference>
<feature type="domain" description="Nudix hydrolase" evidence="4">
    <location>
        <begin position="17"/>
        <end position="142"/>
    </location>
</feature>
<dbReference type="InterPro" id="IPR015797">
    <property type="entry name" value="NUDIX_hydrolase-like_dom_sf"/>
</dbReference>
<evidence type="ECO:0000256" key="2">
    <source>
        <dbReference type="ARBA" id="ARBA00022801"/>
    </source>
</evidence>
<proteinExistence type="inferred from homology"/>
<evidence type="ECO:0000313" key="6">
    <source>
        <dbReference type="Proteomes" id="UP001597237"/>
    </source>
</evidence>
<dbReference type="Gene3D" id="3.90.79.10">
    <property type="entry name" value="Nucleoside Triphosphate Pyrophosphohydrolase"/>
    <property type="match status" value="1"/>
</dbReference>
<dbReference type="PANTHER" id="PTHR21340">
    <property type="entry name" value="DIADENOSINE 5,5-P1,P4-TETRAPHOSPHATE PYROPHOSPHOHYDROLASE MUTT"/>
    <property type="match status" value="1"/>
</dbReference>
<reference evidence="6" key="1">
    <citation type="journal article" date="2019" name="Int. J. Syst. Evol. Microbiol.">
        <title>The Global Catalogue of Microorganisms (GCM) 10K type strain sequencing project: providing services to taxonomists for standard genome sequencing and annotation.</title>
        <authorList>
            <consortium name="The Broad Institute Genomics Platform"/>
            <consortium name="The Broad Institute Genome Sequencing Center for Infectious Disease"/>
            <person name="Wu L."/>
            <person name="Ma J."/>
        </authorList>
    </citation>
    <scope>NUCLEOTIDE SEQUENCE [LARGE SCALE GENOMIC DNA]</scope>
    <source>
        <strain evidence="6">DFY28</strain>
    </source>
</reference>
<keyword evidence="6" id="KW-1185">Reference proteome</keyword>
<dbReference type="InterPro" id="IPR000086">
    <property type="entry name" value="NUDIX_hydrolase_dom"/>
</dbReference>
<comment type="similarity">
    <text evidence="3">Belongs to the Nudix hydrolase family.</text>
</comment>
<evidence type="ECO:0000259" key="4">
    <source>
        <dbReference type="PROSITE" id="PS51462"/>
    </source>
</evidence>
<comment type="caution">
    <text evidence="5">The sequence shown here is derived from an EMBL/GenBank/DDBJ whole genome shotgun (WGS) entry which is preliminary data.</text>
</comment>
<organism evidence="5 6">
    <name type="scientific">Phenylobacterium terrae</name>
    <dbReference type="NCBI Taxonomy" id="2665495"/>
    <lineage>
        <taxon>Bacteria</taxon>
        <taxon>Pseudomonadati</taxon>
        <taxon>Pseudomonadota</taxon>
        <taxon>Alphaproteobacteria</taxon>
        <taxon>Caulobacterales</taxon>
        <taxon>Caulobacteraceae</taxon>
        <taxon>Phenylobacterium</taxon>
    </lineage>
</organism>
<dbReference type="PANTHER" id="PTHR21340:SF0">
    <property type="entry name" value="BIS(5'-NUCLEOSYL)-TETRAPHOSPHATASE [ASYMMETRICAL]"/>
    <property type="match status" value="1"/>
</dbReference>
<dbReference type="Pfam" id="PF00293">
    <property type="entry name" value="NUDIX"/>
    <property type="match status" value="1"/>
</dbReference>
<comment type="cofactor">
    <cofactor evidence="1">
        <name>Mg(2+)</name>
        <dbReference type="ChEBI" id="CHEBI:18420"/>
    </cofactor>
</comment>
<dbReference type="SUPFAM" id="SSF55811">
    <property type="entry name" value="Nudix"/>
    <property type="match status" value="1"/>
</dbReference>
<sequence length="146" mass="15413">MAPATATTYDGLPIAKEPPFGASVVVYRRSGGGLEVLLLHRAHGGPEFEGDWAWTPPAGARQPGEDPDLAAARELREETGLELPIRRVCDGAGDWCVYAAEAPAEAMVVLDAEHDRFEWVAAGDAPARCLPELVAAQLRSALAGLA</sequence>
<name>A0ABW4N138_9CAUL</name>
<dbReference type="InterPro" id="IPR051325">
    <property type="entry name" value="Nudix_hydrolase_domain"/>
</dbReference>
<dbReference type="Proteomes" id="UP001597237">
    <property type="component" value="Unassembled WGS sequence"/>
</dbReference>
<evidence type="ECO:0000256" key="3">
    <source>
        <dbReference type="RuleBase" id="RU003476"/>
    </source>
</evidence>
<gene>
    <name evidence="5" type="ORF">ACFSC0_09840</name>
</gene>
<dbReference type="PRINTS" id="PR00502">
    <property type="entry name" value="NUDIXFAMILY"/>
</dbReference>
<keyword evidence="2 3" id="KW-0378">Hydrolase</keyword>
<dbReference type="InterPro" id="IPR020476">
    <property type="entry name" value="Nudix_hydrolase"/>
</dbReference>
<accession>A0ABW4N138</accession>
<evidence type="ECO:0000313" key="5">
    <source>
        <dbReference type="EMBL" id="MFD1783694.1"/>
    </source>
</evidence>
<dbReference type="RefSeq" id="WP_377283114.1">
    <property type="nucleotide sequence ID" value="NZ_JBHRSI010000008.1"/>
</dbReference>
<protein>
    <submittedName>
        <fullName evidence="5">NUDIX domain-containing protein</fullName>
    </submittedName>
</protein>
<dbReference type="PROSITE" id="PS51462">
    <property type="entry name" value="NUDIX"/>
    <property type="match status" value="1"/>
</dbReference>
<dbReference type="EMBL" id="JBHUEY010000001">
    <property type="protein sequence ID" value="MFD1783694.1"/>
    <property type="molecule type" value="Genomic_DNA"/>
</dbReference>